<evidence type="ECO:0000313" key="2">
    <source>
        <dbReference type="EMBL" id="KUF08626.1"/>
    </source>
</evidence>
<keyword evidence="3" id="KW-1185">Reference proteome</keyword>
<dbReference type="Proteomes" id="UP000054396">
    <property type="component" value="Unassembled WGS sequence"/>
</dbReference>
<feature type="transmembrane region" description="Helical" evidence="1">
    <location>
        <begin position="12"/>
        <end position="29"/>
    </location>
</feature>
<proteinExistence type="predicted"/>
<dbReference type="AlphaFoldDB" id="A0A0W7WDL6"/>
<protein>
    <submittedName>
        <fullName evidence="2">Uncharacterized protein</fullName>
    </submittedName>
</protein>
<comment type="caution">
    <text evidence="2">The sequence shown here is derived from an EMBL/GenBank/DDBJ whole genome shotgun (WGS) entry which is preliminary data.</text>
</comment>
<dbReference type="EMBL" id="LPXO01000041">
    <property type="protein sequence ID" value="KUF08626.1"/>
    <property type="molecule type" value="Genomic_DNA"/>
</dbReference>
<reference evidence="2 3" key="1">
    <citation type="submission" date="2015-12" db="EMBL/GenBank/DDBJ databases">
        <authorList>
            <person name="Shamseldin A."/>
            <person name="Moawad H."/>
            <person name="Abd El-Rahim W.M."/>
            <person name="Sadowsky M.J."/>
        </authorList>
    </citation>
    <scope>NUCLEOTIDE SEQUENCE [LARGE SCALE GENOMIC DNA]</scope>
    <source>
        <strain evidence="2 3">SJ5A-1</strain>
    </source>
</reference>
<evidence type="ECO:0000256" key="1">
    <source>
        <dbReference type="SAM" id="Phobius"/>
    </source>
</evidence>
<accession>A0A0W7WDL6</accession>
<keyword evidence="1" id="KW-1133">Transmembrane helix</keyword>
<name>A0A0W7WDL6_9RHOB</name>
<keyword evidence="1" id="KW-0472">Membrane</keyword>
<keyword evidence="1" id="KW-0812">Transmembrane</keyword>
<organism evidence="2 3">
    <name type="scientific">Pseudoponticoccus marisrubri</name>
    <dbReference type="NCBI Taxonomy" id="1685382"/>
    <lineage>
        <taxon>Bacteria</taxon>
        <taxon>Pseudomonadati</taxon>
        <taxon>Pseudomonadota</taxon>
        <taxon>Alphaproteobacteria</taxon>
        <taxon>Rhodobacterales</taxon>
        <taxon>Roseobacteraceae</taxon>
        <taxon>Pseudoponticoccus</taxon>
    </lineage>
</organism>
<dbReference type="RefSeq" id="WP_058864350.1">
    <property type="nucleotide sequence ID" value="NZ_LPXO01000041.1"/>
</dbReference>
<evidence type="ECO:0000313" key="3">
    <source>
        <dbReference type="Proteomes" id="UP000054396"/>
    </source>
</evidence>
<gene>
    <name evidence="2" type="ORF">AVJ23_21855</name>
</gene>
<sequence>MGLLSHVEEATMNHLTLMLYASTYIMLALNELFKTELHDTMKVVLYFTITVVVAFGHQGDE</sequence>